<keyword evidence="2" id="KW-1185">Reference proteome</keyword>
<evidence type="ECO:0000313" key="2">
    <source>
        <dbReference type="Proteomes" id="UP001528040"/>
    </source>
</evidence>
<protein>
    <submittedName>
        <fullName evidence="1">Uncharacterized protein</fullName>
    </submittedName>
</protein>
<gene>
    <name evidence="1" type="ORF">O2N63_06230</name>
</gene>
<comment type="caution">
    <text evidence="1">The sequence shown here is derived from an EMBL/GenBank/DDBJ whole genome shotgun (WGS) entry which is preliminary data.</text>
</comment>
<sequence length="111" mass="12113">MARVEKPSSKQTFVTACSTVYYAACGPRMPERATFCHNPVTTAKLNGSLPNFTKLNFPIKIIALFQNTQFGSFPFTSHQSPQLISQIFIAHGMQEVSGSTPLGSTKSLSQI</sequence>
<reference evidence="1 2" key="1">
    <citation type="submission" date="2023-01" db="EMBL/GenBank/DDBJ databases">
        <authorList>
            <person name="Yoon J.-W."/>
        </authorList>
    </citation>
    <scope>NUCLEOTIDE SEQUENCE [LARGE SCALE GENOMIC DNA]</scope>
    <source>
        <strain evidence="1 2">KMU-50</strain>
    </source>
</reference>
<evidence type="ECO:0000313" key="1">
    <source>
        <dbReference type="EMBL" id="MDA5093681.1"/>
    </source>
</evidence>
<proteinExistence type="predicted"/>
<dbReference type="Proteomes" id="UP001528040">
    <property type="component" value="Unassembled WGS sequence"/>
</dbReference>
<dbReference type="EMBL" id="JAQIIO010000003">
    <property type="protein sequence ID" value="MDA5093681.1"/>
    <property type="molecule type" value="Genomic_DNA"/>
</dbReference>
<dbReference type="RefSeq" id="WP_271053379.1">
    <property type="nucleotide sequence ID" value="NZ_JAQIIO010000003.1"/>
</dbReference>
<name>A0ABT4VZP4_9RHOB</name>
<accession>A0ABT4VZP4</accession>
<organism evidence="1 2">
    <name type="scientific">Aliiroseovarius salicola</name>
    <dbReference type="NCBI Taxonomy" id="3009082"/>
    <lineage>
        <taxon>Bacteria</taxon>
        <taxon>Pseudomonadati</taxon>
        <taxon>Pseudomonadota</taxon>
        <taxon>Alphaproteobacteria</taxon>
        <taxon>Rhodobacterales</taxon>
        <taxon>Paracoccaceae</taxon>
        <taxon>Aliiroseovarius</taxon>
    </lineage>
</organism>